<dbReference type="AlphaFoldDB" id="A0A835H5F5"/>
<sequence length="172" mass="18435">MLKSTTMSTLNPTSIDSVLQSTIPDQPDELKETKMGCRANTNMNLVTNQVQGLEIMTKDGPGVQARFSPNSFIVQTGDAFTAWSNVSTARKFQPRVKVNTQPKDKLPASHAISVAAEGSINHDEAPNFHASNVKDLEGGPGLASLSTFDCPTLRRCGFAPTNSSSNFSPNAH</sequence>
<organism evidence="3 4">
    <name type="scientific">Coptis chinensis</name>
    <dbReference type="NCBI Taxonomy" id="261450"/>
    <lineage>
        <taxon>Eukaryota</taxon>
        <taxon>Viridiplantae</taxon>
        <taxon>Streptophyta</taxon>
        <taxon>Embryophyta</taxon>
        <taxon>Tracheophyta</taxon>
        <taxon>Spermatophyta</taxon>
        <taxon>Magnoliopsida</taxon>
        <taxon>Ranunculales</taxon>
        <taxon>Ranunculaceae</taxon>
        <taxon>Coptidoideae</taxon>
        <taxon>Coptis</taxon>
    </lineage>
</organism>
<dbReference type="Pfam" id="PF03171">
    <property type="entry name" value="2OG-FeII_Oxy"/>
    <property type="match status" value="1"/>
</dbReference>
<dbReference type="EMBL" id="JADFTS010000008">
    <property type="protein sequence ID" value="KAF9592112.1"/>
    <property type="molecule type" value="Genomic_DNA"/>
</dbReference>
<accession>A0A835H5F5</accession>
<feature type="domain" description="Isopenicillin N synthase-like Fe(2+) 2OG dioxygenase" evidence="2">
    <location>
        <begin position="23"/>
        <end position="100"/>
    </location>
</feature>
<dbReference type="InterPro" id="IPR044861">
    <property type="entry name" value="IPNS-like_FE2OG_OXY"/>
</dbReference>
<evidence type="ECO:0000259" key="2">
    <source>
        <dbReference type="Pfam" id="PF03171"/>
    </source>
</evidence>
<evidence type="ECO:0000313" key="3">
    <source>
        <dbReference type="EMBL" id="KAF9592112.1"/>
    </source>
</evidence>
<dbReference type="OrthoDB" id="272624at2759"/>
<dbReference type="Gene3D" id="2.60.120.330">
    <property type="entry name" value="B-lactam Antibiotic, Isopenicillin N Synthase, Chain"/>
    <property type="match status" value="1"/>
</dbReference>
<dbReference type="Proteomes" id="UP000631114">
    <property type="component" value="Unassembled WGS sequence"/>
</dbReference>
<evidence type="ECO:0000256" key="1">
    <source>
        <dbReference type="SAM" id="MobiDB-lite"/>
    </source>
</evidence>
<dbReference type="SUPFAM" id="SSF51197">
    <property type="entry name" value="Clavaminate synthase-like"/>
    <property type="match status" value="1"/>
</dbReference>
<comment type="caution">
    <text evidence="3">The sequence shown here is derived from an EMBL/GenBank/DDBJ whole genome shotgun (WGS) entry which is preliminary data.</text>
</comment>
<protein>
    <recommendedName>
        <fullName evidence="2">Isopenicillin N synthase-like Fe(2+) 2OG dioxygenase domain-containing protein</fullName>
    </recommendedName>
</protein>
<reference evidence="3 4" key="1">
    <citation type="submission" date="2020-10" db="EMBL/GenBank/DDBJ databases">
        <title>The Coptis chinensis genome and diversification of protoberbering-type alkaloids.</title>
        <authorList>
            <person name="Wang B."/>
            <person name="Shu S."/>
            <person name="Song C."/>
            <person name="Liu Y."/>
        </authorList>
    </citation>
    <scope>NUCLEOTIDE SEQUENCE [LARGE SCALE GENOMIC DNA]</scope>
    <source>
        <strain evidence="3">HL-2020</strain>
        <tissue evidence="3">Leaf</tissue>
    </source>
</reference>
<proteinExistence type="predicted"/>
<evidence type="ECO:0000313" key="4">
    <source>
        <dbReference type="Proteomes" id="UP000631114"/>
    </source>
</evidence>
<dbReference type="InterPro" id="IPR027443">
    <property type="entry name" value="IPNS-like_sf"/>
</dbReference>
<name>A0A835H5F5_9MAGN</name>
<keyword evidence="4" id="KW-1185">Reference proteome</keyword>
<gene>
    <name evidence="3" type="ORF">IFM89_011950</name>
</gene>
<feature type="region of interest" description="Disordered" evidence="1">
    <location>
        <begin position="1"/>
        <end position="24"/>
    </location>
</feature>